<dbReference type="Pfam" id="PF01047">
    <property type="entry name" value="MarR"/>
    <property type="match status" value="1"/>
</dbReference>
<dbReference type="InterPro" id="IPR036388">
    <property type="entry name" value="WH-like_DNA-bd_sf"/>
</dbReference>
<evidence type="ECO:0000259" key="1">
    <source>
        <dbReference type="PROSITE" id="PS50995"/>
    </source>
</evidence>
<proteinExistence type="predicted"/>
<sequence>MDAFSPQSDADPTDSLVRSVRRIAQAIDVRSREIARVTGLTLPQLLVLQAARALGQVSTSALSREASMSPPTVVAILDRLEARGLVERYRSTSDRRIVHVRLTDAGQSALSTAPGLLRPDALARLDAWPKERREAMAQALALASDLIAPPPERTDDDLA</sequence>
<evidence type="ECO:0000313" key="3">
    <source>
        <dbReference type="Proteomes" id="UP001055429"/>
    </source>
</evidence>
<protein>
    <submittedName>
        <fullName evidence="2">MarR family transcriptional regulator</fullName>
    </submittedName>
</protein>
<dbReference type="PRINTS" id="PR00598">
    <property type="entry name" value="HTHMARR"/>
</dbReference>
<dbReference type="SUPFAM" id="SSF46785">
    <property type="entry name" value="Winged helix' DNA-binding domain"/>
    <property type="match status" value="1"/>
</dbReference>
<dbReference type="EMBL" id="CP097649">
    <property type="protein sequence ID" value="URI15973.1"/>
    <property type="molecule type" value="Genomic_DNA"/>
</dbReference>
<dbReference type="PROSITE" id="PS50995">
    <property type="entry name" value="HTH_MARR_2"/>
    <property type="match status" value="1"/>
</dbReference>
<organism evidence="2 3">
    <name type="scientific">Brevundimonas albigilva</name>
    <dbReference type="NCBI Taxonomy" id="1312364"/>
    <lineage>
        <taxon>Bacteria</taxon>
        <taxon>Pseudomonadati</taxon>
        <taxon>Pseudomonadota</taxon>
        <taxon>Alphaproteobacteria</taxon>
        <taxon>Caulobacterales</taxon>
        <taxon>Caulobacteraceae</taxon>
        <taxon>Brevundimonas</taxon>
    </lineage>
</organism>
<gene>
    <name evidence="2" type="ORF">M8231_03000</name>
</gene>
<dbReference type="PANTHER" id="PTHR33164">
    <property type="entry name" value="TRANSCRIPTIONAL REGULATOR, MARR FAMILY"/>
    <property type="match status" value="1"/>
</dbReference>
<dbReference type="InterPro" id="IPR036390">
    <property type="entry name" value="WH_DNA-bd_sf"/>
</dbReference>
<dbReference type="InterPro" id="IPR039422">
    <property type="entry name" value="MarR/SlyA-like"/>
</dbReference>
<dbReference type="PANTHER" id="PTHR33164:SF89">
    <property type="entry name" value="MARR FAMILY REGULATORY PROTEIN"/>
    <property type="match status" value="1"/>
</dbReference>
<dbReference type="RefSeq" id="WP_250202225.1">
    <property type="nucleotide sequence ID" value="NZ_CP097649.1"/>
</dbReference>
<dbReference type="SMART" id="SM00347">
    <property type="entry name" value="HTH_MARR"/>
    <property type="match status" value="1"/>
</dbReference>
<feature type="domain" description="HTH marR-type" evidence="1">
    <location>
        <begin position="13"/>
        <end position="148"/>
    </location>
</feature>
<reference evidence="2" key="1">
    <citation type="submission" date="2022-05" db="EMBL/GenBank/DDBJ databases">
        <title>Brevundimonas albigilva TT17 genome sequence.</title>
        <authorList>
            <person name="Lee K."/>
            <person name="Son H."/>
        </authorList>
    </citation>
    <scope>NUCLEOTIDE SEQUENCE</scope>
    <source>
        <strain evidence="2">TT17</strain>
    </source>
</reference>
<evidence type="ECO:0000313" key="2">
    <source>
        <dbReference type="EMBL" id="URI15973.1"/>
    </source>
</evidence>
<dbReference type="Gene3D" id="1.10.10.10">
    <property type="entry name" value="Winged helix-like DNA-binding domain superfamily/Winged helix DNA-binding domain"/>
    <property type="match status" value="1"/>
</dbReference>
<name>A0ABY4SNZ9_9CAUL</name>
<dbReference type="Proteomes" id="UP001055429">
    <property type="component" value="Chromosome"/>
</dbReference>
<accession>A0ABY4SNZ9</accession>
<dbReference type="InterPro" id="IPR000835">
    <property type="entry name" value="HTH_MarR-typ"/>
</dbReference>
<keyword evidence="3" id="KW-1185">Reference proteome</keyword>